<name>A0A4Y7L401_PAPSO</name>
<dbReference type="SMART" id="SM00184">
    <property type="entry name" value="RING"/>
    <property type="match status" value="1"/>
</dbReference>
<reference evidence="7 8" key="1">
    <citation type="journal article" date="2018" name="Science">
        <title>The opium poppy genome and morphinan production.</title>
        <authorList>
            <person name="Guo L."/>
            <person name="Winzer T."/>
            <person name="Yang X."/>
            <person name="Li Y."/>
            <person name="Ning Z."/>
            <person name="He Z."/>
            <person name="Teodor R."/>
            <person name="Lu Y."/>
            <person name="Bowser T.A."/>
            <person name="Graham I.A."/>
            <person name="Ye K."/>
        </authorList>
    </citation>
    <scope>NUCLEOTIDE SEQUENCE [LARGE SCALE GENOMIC DNA]</scope>
    <source>
        <strain evidence="8">cv. HN1</strain>
        <tissue evidence="7">Leaves</tissue>
    </source>
</reference>
<dbReference type="InterPro" id="IPR011990">
    <property type="entry name" value="TPR-like_helical_dom_sf"/>
</dbReference>
<feature type="domain" description="RING-type" evidence="6">
    <location>
        <begin position="66"/>
        <end position="100"/>
    </location>
</feature>
<dbReference type="AlphaFoldDB" id="A0A4Y7L401"/>
<keyword evidence="3" id="KW-0862">Zinc</keyword>
<dbReference type="GO" id="GO:0016567">
    <property type="term" value="P:protein ubiquitination"/>
    <property type="evidence" value="ECO:0007669"/>
    <property type="project" value="TreeGrafter"/>
</dbReference>
<protein>
    <recommendedName>
        <fullName evidence="6">RING-type domain-containing protein</fullName>
    </recommendedName>
</protein>
<dbReference type="Pfam" id="PF13181">
    <property type="entry name" value="TPR_8"/>
    <property type="match status" value="1"/>
</dbReference>
<dbReference type="PANTHER" id="PTHR15315">
    <property type="entry name" value="RING FINGER PROTEIN 41, 151"/>
    <property type="match status" value="1"/>
</dbReference>
<organism evidence="7 8">
    <name type="scientific">Papaver somniferum</name>
    <name type="common">Opium poppy</name>
    <dbReference type="NCBI Taxonomy" id="3469"/>
    <lineage>
        <taxon>Eukaryota</taxon>
        <taxon>Viridiplantae</taxon>
        <taxon>Streptophyta</taxon>
        <taxon>Embryophyta</taxon>
        <taxon>Tracheophyta</taxon>
        <taxon>Spermatophyta</taxon>
        <taxon>Magnoliopsida</taxon>
        <taxon>Ranunculales</taxon>
        <taxon>Papaveraceae</taxon>
        <taxon>Papaveroideae</taxon>
        <taxon>Papaver</taxon>
    </lineage>
</organism>
<dbReference type="Proteomes" id="UP000316621">
    <property type="component" value="Chromosome 9"/>
</dbReference>
<dbReference type="GO" id="GO:0005634">
    <property type="term" value="C:nucleus"/>
    <property type="evidence" value="ECO:0007669"/>
    <property type="project" value="EnsemblPlants"/>
</dbReference>
<dbReference type="PANTHER" id="PTHR15315:SF89">
    <property type="entry name" value="OS01G0104100 PROTEIN"/>
    <property type="match status" value="1"/>
</dbReference>
<accession>A0A4Y7L401</accession>
<gene>
    <name evidence="7" type="ORF">C5167_003309</name>
</gene>
<evidence type="ECO:0000259" key="6">
    <source>
        <dbReference type="PROSITE" id="PS50089"/>
    </source>
</evidence>
<feature type="compositionally biased region" description="Basic and acidic residues" evidence="5">
    <location>
        <begin position="29"/>
        <end position="40"/>
    </location>
</feature>
<dbReference type="PROSITE" id="PS50089">
    <property type="entry name" value="ZF_RING_2"/>
    <property type="match status" value="1"/>
</dbReference>
<dbReference type="SMART" id="SM00028">
    <property type="entry name" value="TPR"/>
    <property type="match status" value="2"/>
</dbReference>
<dbReference type="Gene3D" id="3.30.40.10">
    <property type="entry name" value="Zinc/RING finger domain, C3HC4 (zinc finger)"/>
    <property type="match status" value="1"/>
</dbReference>
<evidence type="ECO:0000313" key="8">
    <source>
        <dbReference type="Proteomes" id="UP000316621"/>
    </source>
</evidence>
<dbReference type="OMA" id="GCPMSKE"/>
<evidence type="ECO:0000256" key="3">
    <source>
        <dbReference type="ARBA" id="ARBA00022833"/>
    </source>
</evidence>
<dbReference type="Gramene" id="RZC79091">
    <property type="protein sequence ID" value="RZC79091"/>
    <property type="gene ID" value="C5167_003309"/>
</dbReference>
<evidence type="ECO:0000256" key="5">
    <source>
        <dbReference type="SAM" id="MobiDB-lite"/>
    </source>
</evidence>
<dbReference type="SUPFAM" id="SSF57850">
    <property type="entry name" value="RING/U-box"/>
    <property type="match status" value="1"/>
</dbReference>
<dbReference type="GO" id="GO:0043069">
    <property type="term" value="P:negative regulation of programmed cell death"/>
    <property type="evidence" value="ECO:0007669"/>
    <property type="project" value="EnsemblPlants"/>
</dbReference>
<dbReference type="STRING" id="3469.A0A4Y7L401"/>
<dbReference type="PROSITE" id="PS00518">
    <property type="entry name" value="ZF_RING_1"/>
    <property type="match status" value="1"/>
</dbReference>
<sequence length="364" mass="40158">MTSVCPFAKAPRSDDICPRKSGETNSQNETEHREKVKNESDDSASVSPKCPFGYDSQTFKLGPFSCVICQALLFDSSKCVPCSHKYCKVCISRFNDCPLCGADIERIEPDKDLQDVVDRFIEGHARIKRPQVNGDLKEVVGDNKTVTYADVSLERGAFLVQQAMRAFRSQNIPSAKSRLSLCAEDIREQLERLGNTSELCSQLGAVLGMLGDCCRAMGDASSAITYFEESAEFLSKFPTEDMEVTHTLSVSLNKIGDLKYYEGDLQAARSCYSRSLDVRRNAIKDRSNVSSQIIDVAVSLAKVADVDMNLGHEDVAVDGFQEAVKCLESLTLNPNEAGLEQKVRVSVLEYLRSQLTPEQTATTV</sequence>
<feature type="compositionally biased region" description="Basic and acidic residues" evidence="5">
    <location>
        <begin position="11"/>
        <end position="22"/>
    </location>
</feature>
<feature type="region of interest" description="Disordered" evidence="5">
    <location>
        <begin position="1"/>
        <end position="47"/>
    </location>
</feature>
<dbReference type="InterPro" id="IPR017907">
    <property type="entry name" value="Znf_RING_CS"/>
</dbReference>
<dbReference type="Gene3D" id="1.25.40.10">
    <property type="entry name" value="Tetratricopeptide repeat domain"/>
    <property type="match status" value="1"/>
</dbReference>
<keyword evidence="2 4" id="KW-0863">Zinc-finger</keyword>
<dbReference type="GO" id="GO:0005829">
    <property type="term" value="C:cytosol"/>
    <property type="evidence" value="ECO:0007669"/>
    <property type="project" value="EnsemblPlants"/>
</dbReference>
<dbReference type="SUPFAM" id="SSF48452">
    <property type="entry name" value="TPR-like"/>
    <property type="match status" value="1"/>
</dbReference>
<evidence type="ECO:0000313" key="7">
    <source>
        <dbReference type="EMBL" id="RZC79091.1"/>
    </source>
</evidence>
<dbReference type="InterPro" id="IPR001841">
    <property type="entry name" value="Znf_RING"/>
</dbReference>
<dbReference type="EMBL" id="CM010723">
    <property type="protein sequence ID" value="RZC79091.1"/>
    <property type="molecule type" value="Genomic_DNA"/>
</dbReference>
<evidence type="ECO:0000256" key="1">
    <source>
        <dbReference type="ARBA" id="ARBA00022723"/>
    </source>
</evidence>
<dbReference type="InterPro" id="IPR013083">
    <property type="entry name" value="Znf_RING/FYVE/PHD"/>
</dbReference>
<keyword evidence="8" id="KW-1185">Reference proteome</keyword>
<dbReference type="GO" id="GO:0061630">
    <property type="term" value="F:ubiquitin protein ligase activity"/>
    <property type="evidence" value="ECO:0007669"/>
    <property type="project" value="TreeGrafter"/>
</dbReference>
<proteinExistence type="predicted"/>
<dbReference type="GO" id="GO:0008047">
    <property type="term" value="F:enzyme activator activity"/>
    <property type="evidence" value="ECO:0007669"/>
    <property type="project" value="EnsemblPlants"/>
</dbReference>
<keyword evidence="1" id="KW-0479">Metal-binding</keyword>
<dbReference type="GO" id="GO:0008270">
    <property type="term" value="F:zinc ion binding"/>
    <property type="evidence" value="ECO:0007669"/>
    <property type="project" value="UniProtKB-KW"/>
</dbReference>
<dbReference type="InterPro" id="IPR019734">
    <property type="entry name" value="TPR_rpt"/>
</dbReference>
<evidence type="ECO:0000256" key="4">
    <source>
        <dbReference type="PROSITE-ProRule" id="PRU00175"/>
    </source>
</evidence>
<evidence type="ECO:0000256" key="2">
    <source>
        <dbReference type="ARBA" id="ARBA00022771"/>
    </source>
</evidence>